<dbReference type="Proteomes" id="UP001066276">
    <property type="component" value="Chromosome 2_2"/>
</dbReference>
<organism evidence="1 2">
    <name type="scientific">Pleurodeles waltl</name>
    <name type="common">Iberian ribbed newt</name>
    <dbReference type="NCBI Taxonomy" id="8319"/>
    <lineage>
        <taxon>Eukaryota</taxon>
        <taxon>Metazoa</taxon>
        <taxon>Chordata</taxon>
        <taxon>Craniata</taxon>
        <taxon>Vertebrata</taxon>
        <taxon>Euteleostomi</taxon>
        <taxon>Amphibia</taxon>
        <taxon>Batrachia</taxon>
        <taxon>Caudata</taxon>
        <taxon>Salamandroidea</taxon>
        <taxon>Salamandridae</taxon>
        <taxon>Pleurodelinae</taxon>
        <taxon>Pleurodeles</taxon>
    </lineage>
</organism>
<evidence type="ECO:0008006" key="3">
    <source>
        <dbReference type="Google" id="ProtNLM"/>
    </source>
</evidence>
<evidence type="ECO:0000313" key="1">
    <source>
        <dbReference type="EMBL" id="KAJ1193879.1"/>
    </source>
</evidence>
<keyword evidence="2" id="KW-1185">Reference proteome</keyword>
<accession>A0AAV7UXQ7</accession>
<dbReference type="AlphaFoldDB" id="A0AAV7UXQ7"/>
<gene>
    <name evidence="1" type="ORF">NDU88_003175</name>
</gene>
<comment type="caution">
    <text evidence="1">The sequence shown here is derived from an EMBL/GenBank/DDBJ whole genome shotgun (WGS) entry which is preliminary data.</text>
</comment>
<name>A0AAV7UXQ7_PLEWA</name>
<sequence length="90" mass="10173">MCAYLLSRSPCGSAWLAALCLQQPDAGRALLPGRITGSPRVHGAASRSGRVRLPLALKRRDRNPRVVGRRALRPRERQRWMLLCSICRRR</sequence>
<dbReference type="EMBL" id="JANPWB010000004">
    <property type="protein sequence ID" value="KAJ1193879.1"/>
    <property type="molecule type" value="Genomic_DNA"/>
</dbReference>
<protein>
    <recommendedName>
        <fullName evidence="3">Secreted protein</fullName>
    </recommendedName>
</protein>
<evidence type="ECO:0000313" key="2">
    <source>
        <dbReference type="Proteomes" id="UP001066276"/>
    </source>
</evidence>
<reference evidence="1" key="1">
    <citation type="journal article" date="2022" name="bioRxiv">
        <title>Sequencing and chromosome-scale assembly of the giantPleurodeles waltlgenome.</title>
        <authorList>
            <person name="Brown T."/>
            <person name="Elewa A."/>
            <person name="Iarovenko S."/>
            <person name="Subramanian E."/>
            <person name="Araus A.J."/>
            <person name="Petzold A."/>
            <person name="Susuki M."/>
            <person name="Suzuki K.-i.T."/>
            <person name="Hayashi T."/>
            <person name="Toyoda A."/>
            <person name="Oliveira C."/>
            <person name="Osipova E."/>
            <person name="Leigh N.D."/>
            <person name="Simon A."/>
            <person name="Yun M.H."/>
        </authorList>
    </citation>
    <scope>NUCLEOTIDE SEQUENCE</scope>
    <source>
        <strain evidence="1">20211129_DDA</strain>
        <tissue evidence="1">Liver</tissue>
    </source>
</reference>
<proteinExistence type="predicted"/>